<dbReference type="EMBL" id="WXXV01000037">
    <property type="protein sequence ID" value="MBE7696249.1"/>
    <property type="molecule type" value="Genomic_DNA"/>
</dbReference>
<evidence type="ECO:0000313" key="2">
    <source>
        <dbReference type="Proteomes" id="UP000806077"/>
    </source>
</evidence>
<dbReference type="GeneID" id="65211340"/>
<organism evidence="1 2">
    <name type="scientific">Tenacibaculum finnmarkense genomovar finnmarkense</name>
    <dbReference type="NCBI Taxonomy" id="1458503"/>
    <lineage>
        <taxon>Bacteria</taxon>
        <taxon>Pseudomonadati</taxon>
        <taxon>Bacteroidota</taxon>
        <taxon>Flavobacteriia</taxon>
        <taxon>Flavobacteriales</taxon>
        <taxon>Flavobacteriaceae</taxon>
        <taxon>Tenacibaculum</taxon>
        <taxon>Tenacibaculum finnmarkense</taxon>
    </lineage>
</organism>
<dbReference type="RefSeq" id="WP_101931967.1">
    <property type="nucleotide sequence ID" value="NZ_JAJHTL010000045.1"/>
</dbReference>
<dbReference type="Proteomes" id="UP000806077">
    <property type="component" value="Unassembled WGS sequence"/>
</dbReference>
<sequence length="80" mass="9587">MTTILENLKLYFQNNSKEQIKKDWSESEKYNGIGPKIDDFIEQTIYHHKIKNNKDFWEITSLNNITKNPKFTSDFLFKLA</sequence>
<gene>
    <name evidence="1" type="ORF">F7645_12580</name>
</gene>
<accession>A0AAP1WHA6</accession>
<reference evidence="1 2" key="1">
    <citation type="journal article" date="2020" name="Int. J. Syst. Evol. Microbiol.">
        <title>Tenacibaculum piscium sp. nov., isolated from skin ulcers of sea-farmed fish, and description of Tenacibaculum finnmarkense sp. nov. with subdivision into genomovars finnmarkense and ulcerans.</title>
        <authorList>
            <person name="Olsen A.B."/>
            <person name="Spilsberg B."/>
            <person name="Nilsen H.K."/>
            <person name="Lagesen K."/>
            <person name="Gulla S."/>
            <person name="Avendano-Herrera R."/>
            <person name="Irgang R."/>
            <person name="Duchaud E."/>
            <person name="Colquhoun D.J."/>
        </authorList>
    </citation>
    <scope>NUCLEOTIDE SEQUENCE [LARGE SCALE GENOMIC DNA]</scope>
    <source>
        <strain evidence="1 2">TNO037</strain>
    </source>
</reference>
<keyword evidence="2" id="KW-1185">Reference proteome</keyword>
<name>A0AAP1WHA6_9FLAO</name>
<comment type="caution">
    <text evidence="1">The sequence shown here is derived from an EMBL/GenBank/DDBJ whole genome shotgun (WGS) entry which is preliminary data.</text>
</comment>
<evidence type="ECO:0000313" key="1">
    <source>
        <dbReference type="EMBL" id="MBE7696249.1"/>
    </source>
</evidence>
<dbReference type="AlphaFoldDB" id="A0AAP1WHA6"/>
<proteinExistence type="predicted"/>
<protein>
    <submittedName>
        <fullName evidence="1">Uncharacterized protein</fullName>
    </submittedName>
</protein>